<keyword evidence="4" id="KW-0234">DNA repair</keyword>
<dbReference type="PANTHER" id="PTHR13235:SF2">
    <property type="entry name" value="SINGLE-STRAND SELECTIVE MONOFUNCTIONAL URACIL DNA GLYCOSYLASE"/>
    <property type="match status" value="1"/>
</dbReference>
<organism evidence="5 6">
    <name type="scientific">Spodoptera frugiperda</name>
    <name type="common">Fall armyworm</name>
    <dbReference type="NCBI Taxonomy" id="7108"/>
    <lineage>
        <taxon>Eukaryota</taxon>
        <taxon>Metazoa</taxon>
        <taxon>Ecdysozoa</taxon>
        <taxon>Arthropoda</taxon>
        <taxon>Hexapoda</taxon>
        <taxon>Insecta</taxon>
        <taxon>Pterygota</taxon>
        <taxon>Neoptera</taxon>
        <taxon>Endopterygota</taxon>
        <taxon>Lepidoptera</taxon>
        <taxon>Glossata</taxon>
        <taxon>Ditrysia</taxon>
        <taxon>Noctuoidea</taxon>
        <taxon>Noctuidae</taxon>
        <taxon>Amphipyrinae</taxon>
        <taxon>Spodoptera</taxon>
    </lineage>
</organism>
<dbReference type="AlphaFoldDB" id="A0A9R0DRU8"/>
<dbReference type="GO" id="GO:0006284">
    <property type="term" value="P:base-excision repair"/>
    <property type="evidence" value="ECO:0007669"/>
    <property type="project" value="InterPro"/>
</dbReference>
<dbReference type="GO" id="GO:0003677">
    <property type="term" value="F:DNA binding"/>
    <property type="evidence" value="ECO:0007669"/>
    <property type="project" value="UniProtKB-KW"/>
</dbReference>
<gene>
    <name evidence="6" type="primary">LOC118277624</name>
</gene>
<evidence type="ECO:0000313" key="6">
    <source>
        <dbReference type="RefSeq" id="XP_050552412.1"/>
    </source>
</evidence>
<evidence type="ECO:0000256" key="1">
    <source>
        <dbReference type="ARBA" id="ARBA00022763"/>
    </source>
</evidence>
<keyword evidence="1" id="KW-0227">DNA damage</keyword>
<dbReference type="InterPro" id="IPR039134">
    <property type="entry name" value="SMUG1"/>
</dbReference>
<evidence type="ECO:0000256" key="2">
    <source>
        <dbReference type="ARBA" id="ARBA00022801"/>
    </source>
</evidence>
<dbReference type="Proteomes" id="UP000829999">
    <property type="component" value="Chromosome 10"/>
</dbReference>
<dbReference type="Gene3D" id="3.40.470.10">
    <property type="entry name" value="Uracil-DNA glycosylase-like domain"/>
    <property type="match status" value="1"/>
</dbReference>
<evidence type="ECO:0000256" key="3">
    <source>
        <dbReference type="ARBA" id="ARBA00023125"/>
    </source>
</evidence>
<keyword evidence="5" id="KW-1185">Reference proteome</keyword>
<dbReference type="OrthoDB" id="408702at2759"/>
<accession>A0A9R0DRU8</accession>
<evidence type="ECO:0000313" key="5">
    <source>
        <dbReference type="Proteomes" id="UP000829999"/>
    </source>
</evidence>
<dbReference type="InterPro" id="IPR036895">
    <property type="entry name" value="Uracil-DNA_glycosylase-like_sf"/>
</dbReference>
<keyword evidence="2" id="KW-0378">Hydrolase</keyword>
<sequence>METEVVSTSFTSSSGDSSSVDISEQFLHLVDELNESLEQLKMPDDFVVYNPTIYAREPLEMYVRKYCNTPKRILFLDMNPGPFGMSQTGIPFGDIKSVRNWLGITGSVGKPPREIKDREVLGFDCTRPEVSGQRFWGLFRTLCGTPENFFKTSFVYNYSPQRCMNAKGVRSCIRTELKMPELYNICDPITRAL</sequence>
<keyword evidence="3" id="KW-0238">DNA-binding</keyword>
<dbReference type="RefSeq" id="XP_050552412.1">
    <property type="nucleotide sequence ID" value="XM_050696455.1"/>
</dbReference>
<reference evidence="6" key="1">
    <citation type="submission" date="2025-08" db="UniProtKB">
        <authorList>
            <consortium name="RefSeq"/>
        </authorList>
    </citation>
    <scope>IDENTIFICATION</scope>
    <source>
        <tissue evidence="6">Whole larval tissue</tissue>
    </source>
</reference>
<dbReference type="PANTHER" id="PTHR13235">
    <property type="entry name" value="SINGLE-STRAND SELECTIVE MONOFUNCTIONAL URACIL DNA GLYCOSYLASE"/>
    <property type="match status" value="1"/>
</dbReference>
<dbReference type="GO" id="GO:0017065">
    <property type="term" value="F:single-strand selective uracil DNA N-glycosylase activity"/>
    <property type="evidence" value="ECO:0007669"/>
    <property type="project" value="InterPro"/>
</dbReference>
<dbReference type="SUPFAM" id="SSF52141">
    <property type="entry name" value="Uracil-DNA glycosylase-like"/>
    <property type="match status" value="1"/>
</dbReference>
<proteinExistence type="predicted"/>
<name>A0A9R0DRU8_SPOFR</name>
<dbReference type="GO" id="GO:0000703">
    <property type="term" value="F:oxidized pyrimidine nucleobase lesion DNA N-glycosylase activity"/>
    <property type="evidence" value="ECO:0007669"/>
    <property type="project" value="TreeGrafter"/>
</dbReference>
<protein>
    <submittedName>
        <fullName evidence="6">Single-strand selective monofunctional uracil-DNA glycosylase</fullName>
    </submittedName>
</protein>
<dbReference type="GeneID" id="118277624"/>
<evidence type="ECO:0000256" key="4">
    <source>
        <dbReference type="ARBA" id="ARBA00023204"/>
    </source>
</evidence>